<protein>
    <submittedName>
        <fullName evidence="1">Protein of uncharacterized function (DUF1458)</fullName>
    </submittedName>
</protein>
<name>A0A378WYT3_9NOCA</name>
<dbReference type="Gene3D" id="3.30.1660.10">
    <property type="entry name" value="Flavin-binding protein dodecin"/>
    <property type="match status" value="1"/>
</dbReference>
<dbReference type="InterPro" id="IPR025543">
    <property type="entry name" value="Dodecin-like"/>
</dbReference>
<dbReference type="NCBIfam" id="NF043052">
    <property type="entry name" value="DodecBact"/>
    <property type="match status" value="1"/>
</dbReference>
<accession>A0A378WYT3</accession>
<dbReference type="RefSeq" id="WP_062967979.1">
    <property type="nucleotide sequence ID" value="NZ_JAJFOE010000001.1"/>
</dbReference>
<dbReference type="InterPro" id="IPR050049">
    <property type="entry name" value="Dodecin_bact"/>
</dbReference>
<proteinExistence type="predicted"/>
<dbReference type="Pfam" id="PF07311">
    <property type="entry name" value="Dodecin"/>
    <property type="match status" value="1"/>
</dbReference>
<evidence type="ECO:0000313" key="1">
    <source>
        <dbReference type="EMBL" id="SUA46349.1"/>
    </source>
</evidence>
<gene>
    <name evidence="1" type="ORF">NCTC13184_04874</name>
</gene>
<dbReference type="PANTHER" id="PTHR39324:SF1">
    <property type="entry name" value="CALCIUM DODECIN"/>
    <property type="match status" value="1"/>
</dbReference>
<evidence type="ECO:0000313" key="2">
    <source>
        <dbReference type="Proteomes" id="UP000255082"/>
    </source>
</evidence>
<organism evidence="1 2">
    <name type="scientific">Nocardia africana</name>
    <dbReference type="NCBI Taxonomy" id="134964"/>
    <lineage>
        <taxon>Bacteria</taxon>
        <taxon>Bacillati</taxon>
        <taxon>Actinomycetota</taxon>
        <taxon>Actinomycetes</taxon>
        <taxon>Mycobacteriales</taxon>
        <taxon>Nocardiaceae</taxon>
        <taxon>Nocardia</taxon>
    </lineage>
</organism>
<dbReference type="OrthoDB" id="9805889at2"/>
<dbReference type="Proteomes" id="UP000255082">
    <property type="component" value="Unassembled WGS sequence"/>
</dbReference>
<dbReference type="PANTHER" id="PTHR39324">
    <property type="entry name" value="CALCIUM DODECIN"/>
    <property type="match status" value="1"/>
</dbReference>
<dbReference type="EMBL" id="UGRU01000001">
    <property type="protein sequence ID" value="SUA46349.1"/>
    <property type="molecule type" value="Genomic_DNA"/>
</dbReference>
<dbReference type="SUPFAM" id="SSF89807">
    <property type="entry name" value="Dodecin-like"/>
    <property type="match status" value="1"/>
</dbReference>
<dbReference type="AlphaFoldDB" id="A0A378WYT3"/>
<sequence length="72" mass="8118">MTDHTYRVIEIVGTSPDGVDAAIRSGLSRAAQTTHHLDWFEVQSIRGYLEEGTVAYYQVTMKVGFRIEDAKE</sequence>
<dbReference type="InterPro" id="IPR036694">
    <property type="entry name" value="Dodecin-like_sf"/>
</dbReference>
<reference evidence="1 2" key="1">
    <citation type="submission" date="2018-06" db="EMBL/GenBank/DDBJ databases">
        <authorList>
            <consortium name="Pathogen Informatics"/>
            <person name="Doyle S."/>
        </authorList>
    </citation>
    <scope>NUCLEOTIDE SEQUENCE [LARGE SCALE GENOMIC DNA]</scope>
    <source>
        <strain evidence="1 2">NCTC13184</strain>
    </source>
</reference>
<dbReference type="InterPro" id="IPR009923">
    <property type="entry name" value="Dodecin"/>
</dbReference>